<keyword evidence="5 7" id="KW-0560">Oxidoreductase</keyword>
<dbReference type="RefSeq" id="WP_380860985.1">
    <property type="nucleotide sequence ID" value="NZ_JBHRXV010000009.1"/>
</dbReference>
<dbReference type="InterPro" id="IPR005123">
    <property type="entry name" value="Oxoglu/Fe-dep_dioxygenase_dom"/>
</dbReference>
<keyword evidence="4 7" id="KW-0223">Dioxygenase</keyword>
<evidence type="ECO:0000256" key="2">
    <source>
        <dbReference type="ARBA" id="ARBA00022723"/>
    </source>
</evidence>
<dbReference type="PANTHER" id="PTHR41536">
    <property type="entry name" value="PKHD-TYPE HYDROXYLASE YBIX"/>
    <property type="match status" value="1"/>
</dbReference>
<dbReference type="InterPro" id="IPR023550">
    <property type="entry name" value="PKHD_hydroxylase"/>
</dbReference>
<comment type="cofactor">
    <cofactor evidence="7">
        <name>Fe(2+)</name>
        <dbReference type="ChEBI" id="CHEBI:29033"/>
    </cofactor>
    <text evidence="7">Binds 1 Fe(2+) ion per subunit.</text>
</comment>
<comment type="cofactor">
    <cofactor evidence="1 7">
        <name>L-ascorbate</name>
        <dbReference type="ChEBI" id="CHEBI:38290"/>
    </cofactor>
</comment>
<dbReference type="InterPro" id="IPR006620">
    <property type="entry name" value="Pro_4_hyd_alph"/>
</dbReference>
<evidence type="ECO:0000256" key="6">
    <source>
        <dbReference type="ARBA" id="ARBA00023004"/>
    </source>
</evidence>
<keyword evidence="2 7" id="KW-0479">Metal-binding</keyword>
<evidence type="ECO:0000313" key="10">
    <source>
        <dbReference type="Proteomes" id="UP001595615"/>
    </source>
</evidence>
<dbReference type="InterPro" id="IPR041097">
    <property type="entry name" value="PKHD_C"/>
</dbReference>
<dbReference type="Pfam" id="PF18331">
    <property type="entry name" value="PKHD_C"/>
    <property type="match status" value="1"/>
</dbReference>
<feature type="binding site" evidence="7">
    <location>
        <position position="96"/>
    </location>
    <ligand>
        <name>Fe cation</name>
        <dbReference type="ChEBI" id="CHEBI:24875"/>
    </ligand>
</feature>
<dbReference type="Proteomes" id="UP001595615">
    <property type="component" value="Unassembled WGS sequence"/>
</dbReference>
<evidence type="ECO:0000259" key="8">
    <source>
        <dbReference type="PROSITE" id="PS51471"/>
    </source>
</evidence>
<dbReference type="NCBIfam" id="NF003975">
    <property type="entry name" value="PRK05467.1-4"/>
    <property type="match status" value="1"/>
</dbReference>
<evidence type="ECO:0000256" key="7">
    <source>
        <dbReference type="HAMAP-Rule" id="MF_00657"/>
    </source>
</evidence>
<dbReference type="InterPro" id="IPR044862">
    <property type="entry name" value="Pro_4_hyd_alph_FE2OG_OXY"/>
</dbReference>
<evidence type="ECO:0000313" key="9">
    <source>
        <dbReference type="EMBL" id="MFC3713003.1"/>
    </source>
</evidence>
<keyword evidence="6 7" id="KW-0408">Iron</keyword>
<evidence type="ECO:0000256" key="1">
    <source>
        <dbReference type="ARBA" id="ARBA00001961"/>
    </source>
</evidence>
<dbReference type="Pfam" id="PF13640">
    <property type="entry name" value="2OG-FeII_Oxy_3"/>
    <property type="match status" value="1"/>
</dbReference>
<dbReference type="NCBIfam" id="NF003974">
    <property type="entry name" value="PRK05467.1-3"/>
    <property type="match status" value="1"/>
</dbReference>
<accession>A0ABV7XDB0</accession>
<keyword evidence="10" id="KW-1185">Reference proteome</keyword>
<feature type="domain" description="Fe2OG dioxygenase" evidence="8">
    <location>
        <begin position="78"/>
        <end position="178"/>
    </location>
</feature>
<proteinExistence type="inferred from homology"/>
<evidence type="ECO:0000256" key="4">
    <source>
        <dbReference type="ARBA" id="ARBA00022964"/>
    </source>
</evidence>
<feature type="binding site" evidence="7">
    <location>
        <position position="169"/>
    </location>
    <ligand>
        <name>2-oxoglutarate</name>
        <dbReference type="ChEBI" id="CHEBI:16810"/>
    </ligand>
</feature>
<comment type="caution">
    <text evidence="9">The sequence shown here is derived from an EMBL/GenBank/DDBJ whole genome shotgun (WGS) entry which is preliminary data.</text>
</comment>
<dbReference type="HAMAP" id="MF_00657">
    <property type="entry name" value="Hydroxyl_YbiX"/>
    <property type="match status" value="1"/>
</dbReference>
<dbReference type="PANTHER" id="PTHR41536:SF1">
    <property type="entry name" value="PKHD-TYPE HYDROXYLASE YBIX"/>
    <property type="match status" value="1"/>
</dbReference>
<dbReference type="GO" id="GO:0051213">
    <property type="term" value="F:dioxygenase activity"/>
    <property type="evidence" value="ECO:0007669"/>
    <property type="project" value="UniProtKB-KW"/>
</dbReference>
<protein>
    <submittedName>
        <fullName evidence="9">Fe2+-dependent dioxygenase</fullName>
    </submittedName>
</protein>
<dbReference type="SMART" id="SM00702">
    <property type="entry name" value="P4Hc"/>
    <property type="match status" value="1"/>
</dbReference>
<organism evidence="9 10">
    <name type="scientific">Sphingoaurantiacus capsulatus</name>
    <dbReference type="NCBI Taxonomy" id="1771310"/>
    <lineage>
        <taxon>Bacteria</taxon>
        <taxon>Pseudomonadati</taxon>
        <taxon>Pseudomonadota</taxon>
        <taxon>Alphaproteobacteria</taxon>
        <taxon>Sphingomonadales</taxon>
        <taxon>Sphingosinicellaceae</taxon>
        <taxon>Sphingoaurantiacus</taxon>
    </lineage>
</organism>
<reference evidence="10" key="1">
    <citation type="journal article" date="2019" name="Int. J. Syst. Evol. Microbiol.">
        <title>The Global Catalogue of Microorganisms (GCM) 10K type strain sequencing project: providing services to taxonomists for standard genome sequencing and annotation.</title>
        <authorList>
            <consortium name="The Broad Institute Genomics Platform"/>
            <consortium name="The Broad Institute Genome Sequencing Center for Infectious Disease"/>
            <person name="Wu L."/>
            <person name="Ma J."/>
        </authorList>
    </citation>
    <scope>NUCLEOTIDE SEQUENCE [LARGE SCALE GENOMIC DNA]</scope>
    <source>
        <strain evidence="10">KCTC 42644</strain>
    </source>
</reference>
<dbReference type="Gene3D" id="4.10.860.20">
    <property type="entry name" value="Rabenosyn, Rab binding domain"/>
    <property type="match status" value="1"/>
</dbReference>
<feature type="binding site" evidence="7">
    <location>
        <position position="159"/>
    </location>
    <ligand>
        <name>Fe cation</name>
        <dbReference type="ChEBI" id="CHEBI:24875"/>
    </ligand>
</feature>
<sequence length="226" mass="24516">MLIEIPAVLSPAEVAAVRARLAAAEWRDGGGTAGHLAARAKANLQLGADDPLGAELGNAIVDRLSAAPRFIAAALPLRVLPPRFNLYTGAGAYGRHIDSAIFAVPGLRERVRSDLSATLFLSDPDEYDGGELVAEFGLSRERVKLPAGHLLLYPATSVHEVTPVTRGARYAAFFWVQSLVRDTHRRAMMFELDETIQALTAQLPDSPEIVRLTGLYHNLLRDWADT</sequence>
<evidence type="ECO:0000256" key="5">
    <source>
        <dbReference type="ARBA" id="ARBA00023002"/>
    </source>
</evidence>
<evidence type="ECO:0000256" key="3">
    <source>
        <dbReference type="ARBA" id="ARBA00022896"/>
    </source>
</evidence>
<dbReference type="EMBL" id="JBHRXV010000009">
    <property type="protein sequence ID" value="MFC3713003.1"/>
    <property type="molecule type" value="Genomic_DNA"/>
</dbReference>
<dbReference type="PROSITE" id="PS51471">
    <property type="entry name" value="FE2OG_OXY"/>
    <property type="match status" value="1"/>
</dbReference>
<feature type="binding site" evidence="7">
    <location>
        <position position="98"/>
    </location>
    <ligand>
        <name>Fe cation</name>
        <dbReference type="ChEBI" id="CHEBI:24875"/>
    </ligand>
</feature>
<dbReference type="Gene3D" id="2.60.120.620">
    <property type="entry name" value="q2cbj1_9rhob like domain"/>
    <property type="match status" value="1"/>
</dbReference>
<keyword evidence="3 7" id="KW-0847">Vitamin C</keyword>
<gene>
    <name evidence="9" type="ORF">ACFOMD_10495</name>
</gene>
<name>A0ABV7XDB0_9SPHN</name>